<keyword evidence="12" id="KW-1185">Reference proteome</keyword>
<evidence type="ECO:0000313" key="11">
    <source>
        <dbReference type="EMBL" id="PON43460.1"/>
    </source>
</evidence>
<dbReference type="PRINTS" id="PR00463">
    <property type="entry name" value="EP450I"/>
</dbReference>
<keyword evidence="6 8" id="KW-0408">Iron</keyword>
<gene>
    <name evidence="11" type="ORF">PanWU01x14_273990</name>
</gene>
<dbReference type="GO" id="GO:0016705">
    <property type="term" value="F:oxidoreductase activity, acting on paired donors, with incorporation or reduction of molecular oxygen"/>
    <property type="evidence" value="ECO:0007669"/>
    <property type="project" value="InterPro"/>
</dbReference>
<organism evidence="11 12">
    <name type="scientific">Parasponia andersonii</name>
    <name type="common">Sponia andersonii</name>
    <dbReference type="NCBI Taxonomy" id="3476"/>
    <lineage>
        <taxon>Eukaryota</taxon>
        <taxon>Viridiplantae</taxon>
        <taxon>Streptophyta</taxon>
        <taxon>Embryophyta</taxon>
        <taxon>Tracheophyta</taxon>
        <taxon>Spermatophyta</taxon>
        <taxon>Magnoliopsida</taxon>
        <taxon>eudicotyledons</taxon>
        <taxon>Gunneridae</taxon>
        <taxon>Pentapetalae</taxon>
        <taxon>rosids</taxon>
        <taxon>fabids</taxon>
        <taxon>Rosales</taxon>
        <taxon>Cannabaceae</taxon>
        <taxon>Parasponia</taxon>
    </lineage>
</organism>
<dbReference type="PANTHER" id="PTHR47955">
    <property type="entry name" value="CYTOCHROME P450 FAMILY 71 PROTEIN"/>
    <property type="match status" value="1"/>
</dbReference>
<feature type="non-terminal residue" evidence="11">
    <location>
        <position position="1"/>
    </location>
</feature>
<accession>A0A2P5B3S8</accession>
<dbReference type="AlphaFoldDB" id="A0A2P5B3S8"/>
<dbReference type="CDD" id="cd11072">
    <property type="entry name" value="CYP71-like"/>
    <property type="match status" value="1"/>
</dbReference>
<dbReference type="InterPro" id="IPR017972">
    <property type="entry name" value="Cyt_P450_CS"/>
</dbReference>
<proteinExistence type="inferred from homology"/>
<evidence type="ECO:0000256" key="10">
    <source>
        <dbReference type="SAM" id="Phobius"/>
    </source>
</evidence>
<comment type="similarity">
    <text evidence="2 9">Belongs to the cytochrome P450 family.</text>
</comment>
<evidence type="ECO:0000256" key="5">
    <source>
        <dbReference type="ARBA" id="ARBA00023002"/>
    </source>
</evidence>
<sequence>PFSPGKSLSMELQLPSFPILFSFFLFVFMVMKILIKSAKTSSSSSKLPPGPWKLPIVGNMHQLFGSLLHHKLRDLAKKHGPLMYLKIGEVPTVIVSSPEFAKEVMRTHDIIFASRPRILISKILLYDCTDIAFAPYGEYWRQLRKICMQELLSAARVQSFRPLREEEVSDFIEWIALNVGSTINLTERINMLMYSIISRAACSRKSKDNKDFISVLTEAIEVSLGFELSDLFPSVSFLAKISRSRPKLERLQQRAARIFETIIQEHEEKKSAERSGESETEEDLVDVLLRFHNNGDHGFSLTTDNLKAIIYDIFGGGIETSSSTVNWAMAELIRNPTLMKKAQDEVREVFSRKRSIDETGLSEMKYLKSVVKETMRLHPSLPFLLPRESREKCEINGYEIPAKARIIVNAWAIGRDPRYWIEPESFIPERFLDSAIDFKGNNFEYIPFGAGRRICAGMSFGLINVELPLALLLYHFDWKLPSGMKHEDLDMTELFGSTLKRKDVLNLIPIAYDQSPVGKSQDEVGFI</sequence>
<evidence type="ECO:0000313" key="12">
    <source>
        <dbReference type="Proteomes" id="UP000237105"/>
    </source>
</evidence>
<dbReference type="InterPro" id="IPR001128">
    <property type="entry name" value="Cyt_P450"/>
</dbReference>
<evidence type="ECO:0000256" key="7">
    <source>
        <dbReference type="ARBA" id="ARBA00023033"/>
    </source>
</evidence>
<dbReference type="PROSITE" id="PS00086">
    <property type="entry name" value="CYTOCHROME_P450"/>
    <property type="match status" value="1"/>
</dbReference>
<dbReference type="InterPro" id="IPR002401">
    <property type="entry name" value="Cyt_P450_E_grp-I"/>
</dbReference>
<evidence type="ECO:0000256" key="6">
    <source>
        <dbReference type="ARBA" id="ARBA00023004"/>
    </source>
</evidence>
<dbReference type="Proteomes" id="UP000237105">
    <property type="component" value="Unassembled WGS sequence"/>
</dbReference>
<evidence type="ECO:0000256" key="4">
    <source>
        <dbReference type="ARBA" id="ARBA00022723"/>
    </source>
</evidence>
<feature type="binding site" description="axial binding residue" evidence="8">
    <location>
        <position position="455"/>
    </location>
    <ligand>
        <name>heme</name>
        <dbReference type="ChEBI" id="CHEBI:30413"/>
    </ligand>
    <ligandPart>
        <name>Fe</name>
        <dbReference type="ChEBI" id="CHEBI:18248"/>
    </ligandPart>
</feature>
<evidence type="ECO:0000256" key="3">
    <source>
        <dbReference type="ARBA" id="ARBA00022617"/>
    </source>
</evidence>
<dbReference type="InterPro" id="IPR036396">
    <property type="entry name" value="Cyt_P450_sf"/>
</dbReference>
<keyword evidence="4 8" id="KW-0479">Metal-binding</keyword>
<keyword evidence="10" id="KW-0472">Membrane</keyword>
<dbReference type="SUPFAM" id="SSF48264">
    <property type="entry name" value="Cytochrome P450"/>
    <property type="match status" value="1"/>
</dbReference>
<name>A0A2P5B3S8_PARAD</name>
<dbReference type="PANTHER" id="PTHR47955:SF8">
    <property type="entry name" value="CYTOCHROME P450 71D11-LIKE"/>
    <property type="match status" value="1"/>
</dbReference>
<keyword evidence="7 9" id="KW-0503">Monooxygenase</keyword>
<dbReference type="Pfam" id="PF00067">
    <property type="entry name" value="p450"/>
    <property type="match status" value="1"/>
</dbReference>
<evidence type="ECO:0000256" key="2">
    <source>
        <dbReference type="ARBA" id="ARBA00010617"/>
    </source>
</evidence>
<keyword evidence="3 8" id="KW-0349">Heme</keyword>
<dbReference type="Gene3D" id="1.10.630.10">
    <property type="entry name" value="Cytochrome P450"/>
    <property type="match status" value="1"/>
</dbReference>
<keyword evidence="10" id="KW-0812">Transmembrane</keyword>
<keyword evidence="10" id="KW-1133">Transmembrane helix</keyword>
<dbReference type="PRINTS" id="PR00385">
    <property type="entry name" value="P450"/>
</dbReference>
<evidence type="ECO:0000256" key="1">
    <source>
        <dbReference type="ARBA" id="ARBA00001971"/>
    </source>
</evidence>
<protein>
    <submittedName>
        <fullName evidence="11">Cytochrome P450, E-class, group I</fullName>
    </submittedName>
</protein>
<dbReference type="EMBL" id="JXTB01000371">
    <property type="protein sequence ID" value="PON43460.1"/>
    <property type="molecule type" value="Genomic_DNA"/>
</dbReference>
<dbReference type="GO" id="GO:0020037">
    <property type="term" value="F:heme binding"/>
    <property type="evidence" value="ECO:0007669"/>
    <property type="project" value="InterPro"/>
</dbReference>
<dbReference type="GO" id="GO:0004497">
    <property type="term" value="F:monooxygenase activity"/>
    <property type="evidence" value="ECO:0007669"/>
    <property type="project" value="UniProtKB-KW"/>
</dbReference>
<feature type="transmembrane region" description="Helical" evidence="10">
    <location>
        <begin position="12"/>
        <end position="35"/>
    </location>
</feature>
<reference evidence="12" key="1">
    <citation type="submission" date="2016-06" db="EMBL/GenBank/DDBJ databases">
        <title>Parallel loss of symbiosis genes in relatives of nitrogen-fixing non-legume Parasponia.</title>
        <authorList>
            <person name="Van Velzen R."/>
            <person name="Holmer R."/>
            <person name="Bu F."/>
            <person name="Rutten L."/>
            <person name="Van Zeijl A."/>
            <person name="Liu W."/>
            <person name="Santuari L."/>
            <person name="Cao Q."/>
            <person name="Sharma T."/>
            <person name="Shen D."/>
            <person name="Roswanjaya Y."/>
            <person name="Wardhani T."/>
            <person name="Kalhor M.S."/>
            <person name="Jansen J."/>
            <person name="Van den Hoogen J."/>
            <person name="Gungor B."/>
            <person name="Hartog M."/>
            <person name="Hontelez J."/>
            <person name="Verver J."/>
            <person name="Yang W.-C."/>
            <person name="Schijlen E."/>
            <person name="Repin R."/>
            <person name="Schilthuizen M."/>
            <person name="Schranz E."/>
            <person name="Heidstra R."/>
            <person name="Miyata K."/>
            <person name="Fedorova E."/>
            <person name="Kohlen W."/>
            <person name="Bisseling T."/>
            <person name="Smit S."/>
            <person name="Geurts R."/>
        </authorList>
    </citation>
    <scope>NUCLEOTIDE SEQUENCE [LARGE SCALE GENOMIC DNA]</scope>
    <source>
        <strain evidence="12">cv. WU1-14</strain>
    </source>
</reference>
<comment type="caution">
    <text evidence="11">The sequence shown here is derived from an EMBL/GenBank/DDBJ whole genome shotgun (WGS) entry which is preliminary data.</text>
</comment>
<dbReference type="OrthoDB" id="1470350at2759"/>
<evidence type="ECO:0000256" key="9">
    <source>
        <dbReference type="RuleBase" id="RU000461"/>
    </source>
</evidence>
<dbReference type="FunFam" id="1.10.630.10:FF:000008">
    <property type="entry name" value="Cytochrome P450 71D8"/>
    <property type="match status" value="1"/>
</dbReference>
<dbReference type="STRING" id="3476.A0A2P5B3S8"/>
<comment type="cofactor">
    <cofactor evidence="1 8">
        <name>heme</name>
        <dbReference type="ChEBI" id="CHEBI:30413"/>
    </cofactor>
</comment>
<dbReference type="GO" id="GO:0005506">
    <property type="term" value="F:iron ion binding"/>
    <property type="evidence" value="ECO:0007669"/>
    <property type="project" value="InterPro"/>
</dbReference>
<keyword evidence="5 9" id="KW-0560">Oxidoreductase</keyword>
<evidence type="ECO:0000256" key="8">
    <source>
        <dbReference type="PIRSR" id="PIRSR602401-1"/>
    </source>
</evidence>